<keyword evidence="2" id="KW-1185">Reference proteome</keyword>
<protein>
    <submittedName>
        <fullName evidence="1">Uncharacterized protein</fullName>
    </submittedName>
</protein>
<reference evidence="1 2" key="1">
    <citation type="journal article" date="2012" name="Science">
        <title>The Paleozoic origin of enzymatic lignin decomposition reconstructed from 31 fungal genomes.</title>
        <authorList>
            <person name="Floudas D."/>
            <person name="Binder M."/>
            <person name="Riley R."/>
            <person name="Barry K."/>
            <person name="Blanchette R.A."/>
            <person name="Henrissat B."/>
            <person name="Martinez A.T."/>
            <person name="Otillar R."/>
            <person name="Spatafora J.W."/>
            <person name="Yadav J.S."/>
            <person name="Aerts A."/>
            <person name="Benoit I."/>
            <person name="Boyd A."/>
            <person name="Carlson A."/>
            <person name="Copeland A."/>
            <person name="Coutinho P.M."/>
            <person name="de Vries R.P."/>
            <person name="Ferreira P."/>
            <person name="Findley K."/>
            <person name="Foster B."/>
            <person name="Gaskell J."/>
            <person name="Glotzer D."/>
            <person name="Gorecki P."/>
            <person name="Heitman J."/>
            <person name="Hesse C."/>
            <person name="Hori C."/>
            <person name="Igarashi K."/>
            <person name="Jurgens J.A."/>
            <person name="Kallen N."/>
            <person name="Kersten P."/>
            <person name="Kohler A."/>
            <person name="Kuees U."/>
            <person name="Kumar T.K.A."/>
            <person name="Kuo A."/>
            <person name="LaButti K."/>
            <person name="Larrondo L.F."/>
            <person name="Lindquist E."/>
            <person name="Ling A."/>
            <person name="Lombard V."/>
            <person name="Lucas S."/>
            <person name="Lundell T."/>
            <person name="Martin R."/>
            <person name="McLaughlin D.J."/>
            <person name="Morgenstern I."/>
            <person name="Morin E."/>
            <person name="Murat C."/>
            <person name="Nagy L.G."/>
            <person name="Nolan M."/>
            <person name="Ohm R.A."/>
            <person name="Patyshakuliyeva A."/>
            <person name="Rokas A."/>
            <person name="Ruiz-Duenas F.J."/>
            <person name="Sabat G."/>
            <person name="Salamov A."/>
            <person name="Samejima M."/>
            <person name="Schmutz J."/>
            <person name="Slot J.C."/>
            <person name="St John F."/>
            <person name="Stenlid J."/>
            <person name="Sun H."/>
            <person name="Sun S."/>
            <person name="Syed K."/>
            <person name="Tsang A."/>
            <person name="Wiebenga A."/>
            <person name="Young D."/>
            <person name="Pisabarro A."/>
            <person name="Eastwood D.C."/>
            <person name="Martin F."/>
            <person name="Cullen D."/>
            <person name="Grigoriev I.V."/>
            <person name="Hibbett D.S."/>
        </authorList>
    </citation>
    <scope>NUCLEOTIDE SEQUENCE</scope>
    <source>
        <strain evidence="2">FP-58527</strain>
    </source>
</reference>
<evidence type="ECO:0000313" key="1">
    <source>
        <dbReference type="EMBL" id="EPT02442.1"/>
    </source>
</evidence>
<sequence length="117" mass="13942">MSNKPRDHLPPEGMQLRDNFRKTYEVIAPSEEACDKLYEDIKKISGTTWYTKKRHGNWLDKMRKRRDASQSRARKIATLKSWLFSVPNPTLLDIRRWATELNTEEIWVFSQVNSQLF</sequence>
<evidence type="ECO:0000313" key="2">
    <source>
        <dbReference type="Proteomes" id="UP000015241"/>
    </source>
</evidence>
<organism evidence="1 2">
    <name type="scientific">Fomitopsis schrenkii</name>
    <name type="common">Brown rot fungus</name>
    <dbReference type="NCBI Taxonomy" id="2126942"/>
    <lineage>
        <taxon>Eukaryota</taxon>
        <taxon>Fungi</taxon>
        <taxon>Dikarya</taxon>
        <taxon>Basidiomycota</taxon>
        <taxon>Agaricomycotina</taxon>
        <taxon>Agaricomycetes</taxon>
        <taxon>Polyporales</taxon>
        <taxon>Fomitopsis</taxon>
    </lineage>
</organism>
<accession>S8EBU5</accession>
<gene>
    <name evidence="1" type="ORF">FOMPIDRAFT_110366</name>
</gene>
<dbReference type="Proteomes" id="UP000015241">
    <property type="component" value="Unassembled WGS sequence"/>
</dbReference>
<dbReference type="EMBL" id="KE504135">
    <property type="protein sequence ID" value="EPT02442.1"/>
    <property type="molecule type" value="Genomic_DNA"/>
</dbReference>
<dbReference type="InParanoid" id="S8EBU5"/>
<proteinExistence type="predicted"/>
<dbReference type="AlphaFoldDB" id="S8EBU5"/>
<dbReference type="HOGENOM" id="CLU_2084881_0_0_1"/>
<dbReference type="OrthoDB" id="10472341at2759"/>
<name>S8EBU5_FOMSC</name>